<feature type="domain" description="N-acetyltransferase" evidence="3">
    <location>
        <begin position="1"/>
        <end position="153"/>
    </location>
</feature>
<dbReference type="InterPro" id="IPR000182">
    <property type="entry name" value="GNAT_dom"/>
</dbReference>
<dbReference type="PROSITE" id="PS51186">
    <property type="entry name" value="GNAT"/>
    <property type="match status" value="2"/>
</dbReference>
<evidence type="ECO:0000259" key="3">
    <source>
        <dbReference type="PROSITE" id="PS51186"/>
    </source>
</evidence>
<dbReference type="InterPro" id="IPR050832">
    <property type="entry name" value="Bact_Acetyltransf"/>
</dbReference>
<dbReference type="GO" id="GO:0016747">
    <property type="term" value="F:acyltransferase activity, transferring groups other than amino-acyl groups"/>
    <property type="evidence" value="ECO:0007669"/>
    <property type="project" value="InterPro"/>
</dbReference>
<keyword evidence="1" id="KW-0808">Transferase</keyword>
<dbReference type="EMBL" id="CP163443">
    <property type="protein sequence ID" value="XDQ50702.1"/>
    <property type="molecule type" value="Genomic_DNA"/>
</dbReference>
<reference evidence="4" key="1">
    <citation type="submission" date="2024-07" db="EMBL/GenBank/DDBJ databases">
        <authorList>
            <person name="Yu S.T."/>
        </authorList>
    </citation>
    <scope>NUCLEOTIDE SEQUENCE</scope>
    <source>
        <strain evidence="4">R41</strain>
    </source>
</reference>
<name>A0AB39R6S9_9ACTN</name>
<organism evidence="4">
    <name type="scientific">Streptomyces sp. R41</name>
    <dbReference type="NCBI Taxonomy" id="3238632"/>
    <lineage>
        <taxon>Bacteria</taxon>
        <taxon>Bacillati</taxon>
        <taxon>Actinomycetota</taxon>
        <taxon>Actinomycetes</taxon>
        <taxon>Kitasatosporales</taxon>
        <taxon>Streptomycetaceae</taxon>
        <taxon>Streptomyces</taxon>
    </lineage>
</organism>
<dbReference type="SUPFAM" id="SSF55729">
    <property type="entry name" value="Acyl-CoA N-acyltransferases (Nat)"/>
    <property type="match status" value="2"/>
</dbReference>
<protein>
    <submittedName>
        <fullName evidence="4">N-acetyltransferase family protein</fullName>
    </submittedName>
</protein>
<proteinExistence type="predicted"/>
<accession>A0AB39R6S9</accession>
<dbReference type="RefSeq" id="WP_369244052.1">
    <property type="nucleotide sequence ID" value="NZ_CP163443.1"/>
</dbReference>
<evidence type="ECO:0000256" key="1">
    <source>
        <dbReference type="ARBA" id="ARBA00022679"/>
    </source>
</evidence>
<dbReference type="PANTHER" id="PTHR43877">
    <property type="entry name" value="AMINOALKYLPHOSPHONATE N-ACETYLTRANSFERASE-RELATED-RELATED"/>
    <property type="match status" value="1"/>
</dbReference>
<gene>
    <name evidence="4" type="ORF">AB5J53_02740</name>
</gene>
<evidence type="ECO:0000313" key="4">
    <source>
        <dbReference type="EMBL" id="XDQ50702.1"/>
    </source>
</evidence>
<sequence>MPPRITPLTDPEPTPSSRRLAWLASGTDGAPAGSAFLRLFTKEGQEHLAELELAVHPAERRRGVGGALLEAAVSAARDEGRRSLVAQAETGSPGDLFLAARGFRRVLALTYARLVPADVDHARITEIVERPHQGYELTHWEGTVPPELARTFADSRRAMDDMPMEGTDYGTVVWDVERVISAAETVAKRRELLRTVAAVDCSDGSIAGFCELVVPGDGRGDAQHYGTGVLPEHRGHGLGLWMKAESIRLARQQHPELDGLLTDTADSNAPMRAINDALGYLPTHRAVECQLDL</sequence>
<dbReference type="PANTHER" id="PTHR43877:SF1">
    <property type="entry name" value="ACETYLTRANSFERASE"/>
    <property type="match status" value="1"/>
</dbReference>
<dbReference type="Pfam" id="PF00583">
    <property type="entry name" value="Acetyltransf_1"/>
    <property type="match status" value="2"/>
</dbReference>
<feature type="domain" description="N-acetyltransferase" evidence="3">
    <location>
        <begin position="150"/>
        <end position="293"/>
    </location>
</feature>
<dbReference type="CDD" id="cd04301">
    <property type="entry name" value="NAT_SF"/>
    <property type="match status" value="2"/>
</dbReference>
<dbReference type="Gene3D" id="3.40.630.30">
    <property type="match status" value="1"/>
</dbReference>
<dbReference type="InterPro" id="IPR016181">
    <property type="entry name" value="Acyl_CoA_acyltransferase"/>
</dbReference>
<keyword evidence="2" id="KW-0012">Acyltransferase</keyword>
<dbReference type="AlphaFoldDB" id="A0AB39R6S9"/>
<evidence type="ECO:0000256" key="2">
    <source>
        <dbReference type="ARBA" id="ARBA00023315"/>
    </source>
</evidence>